<evidence type="ECO:0000256" key="6">
    <source>
        <dbReference type="RuleBase" id="RU000559"/>
    </source>
</evidence>
<evidence type="ECO:0000256" key="3">
    <source>
        <dbReference type="ARBA" id="ARBA00023274"/>
    </source>
</evidence>
<comment type="function">
    <text evidence="5 6">This protein is located at the 30S-50S ribosomal subunit interface and may play a role in the structure and function of the aminoacyl-tRNA binding site.</text>
</comment>
<evidence type="ECO:0000256" key="5">
    <source>
        <dbReference type="HAMAP-Rule" id="MF_00402"/>
    </source>
</evidence>
<dbReference type="PANTHER" id="PTHR15680:SF9">
    <property type="entry name" value="LARGE RIBOSOMAL SUBUNIT PROTEIN BL19M"/>
    <property type="match status" value="1"/>
</dbReference>
<dbReference type="PROSITE" id="PS01015">
    <property type="entry name" value="RIBOSOMAL_L19"/>
    <property type="match status" value="1"/>
</dbReference>
<evidence type="ECO:0000313" key="8">
    <source>
        <dbReference type="EMBL" id="NMB91856.1"/>
    </source>
</evidence>
<comment type="similarity">
    <text evidence="1 5 6">Belongs to the bacterial ribosomal protein bL19 family.</text>
</comment>
<protein>
    <recommendedName>
        <fullName evidence="4 5">Large ribosomal subunit protein bL19</fullName>
    </recommendedName>
</protein>
<evidence type="ECO:0000256" key="1">
    <source>
        <dbReference type="ARBA" id="ARBA00005781"/>
    </source>
</evidence>
<dbReference type="Pfam" id="PF01245">
    <property type="entry name" value="Ribosomal_L19"/>
    <property type="match status" value="1"/>
</dbReference>
<gene>
    <name evidence="5 8" type="primary">rplS</name>
    <name evidence="8" type="ORF">GYA37_03355</name>
</gene>
<evidence type="ECO:0000256" key="7">
    <source>
        <dbReference type="SAM" id="MobiDB-lite"/>
    </source>
</evidence>
<dbReference type="InterPro" id="IPR038657">
    <property type="entry name" value="Ribosomal_bL19_sf"/>
</dbReference>
<dbReference type="InterPro" id="IPR001857">
    <property type="entry name" value="Ribosomal_bL19"/>
</dbReference>
<dbReference type="NCBIfam" id="TIGR01024">
    <property type="entry name" value="rplS_bact"/>
    <property type="match status" value="1"/>
</dbReference>
<reference evidence="8 9" key="1">
    <citation type="journal article" date="2020" name="Biotechnol. Biofuels">
        <title>New insights from the biogas microbiome by comprehensive genome-resolved metagenomics of nearly 1600 species originating from multiple anaerobic digesters.</title>
        <authorList>
            <person name="Campanaro S."/>
            <person name="Treu L."/>
            <person name="Rodriguez-R L.M."/>
            <person name="Kovalovszki A."/>
            <person name="Ziels R.M."/>
            <person name="Maus I."/>
            <person name="Zhu X."/>
            <person name="Kougias P.G."/>
            <person name="Basile A."/>
            <person name="Luo G."/>
            <person name="Schluter A."/>
            <person name="Konstantinidis K.T."/>
            <person name="Angelidaki I."/>
        </authorList>
    </citation>
    <scope>NUCLEOTIDE SEQUENCE [LARGE SCALE GENOMIC DNA]</scope>
    <source>
        <strain evidence="8">AS27yjCOA_202</strain>
    </source>
</reference>
<organism evidence="8 9">
    <name type="scientific">candidate division WWE3 bacterium</name>
    <dbReference type="NCBI Taxonomy" id="2053526"/>
    <lineage>
        <taxon>Bacteria</taxon>
        <taxon>Katanobacteria</taxon>
    </lineage>
</organism>
<dbReference type="SUPFAM" id="SSF50104">
    <property type="entry name" value="Translation proteins SH3-like domain"/>
    <property type="match status" value="1"/>
</dbReference>
<dbReference type="PANTHER" id="PTHR15680">
    <property type="entry name" value="RIBOSOMAL PROTEIN L19"/>
    <property type="match status" value="1"/>
</dbReference>
<dbReference type="InterPro" id="IPR018257">
    <property type="entry name" value="Ribosomal_bL19_CS"/>
</dbReference>
<evidence type="ECO:0000313" key="9">
    <source>
        <dbReference type="Proteomes" id="UP000590542"/>
    </source>
</evidence>
<name>A0A7X9E7S9_UNCKA</name>
<dbReference type="PRINTS" id="PR00061">
    <property type="entry name" value="RIBOSOMALL19"/>
</dbReference>
<dbReference type="Gene3D" id="2.30.30.790">
    <property type="match status" value="1"/>
</dbReference>
<dbReference type="InterPro" id="IPR008991">
    <property type="entry name" value="Translation_prot_SH3-like_sf"/>
</dbReference>
<feature type="region of interest" description="Disordered" evidence="7">
    <location>
        <begin position="1"/>
        <end position="48"/>
    </location>
</feature>
<accession>A0A7X9E7S9</accession>
<dbReference type="Proteomes" id="UP000590542">
    <property type="component" value="Unassembled WGS sequence"/>
</dbReference>
<dbReference type="EMBL" id="JAAZNV010000011">
    <property type="protein sequence ID" value="NMB91856.1"/>
    <property type="molecule type" value="Genomic_DNA"/>
</dbReference>
<evidence type="ECO:0000256" key="2">
    <source>
        <dbReference type="ARBA" id="ARBA00022980"/>
    </source>
</evidence>
<keyword evidence="3 5" id="KW-0687">Ribonucleoprotein</keyword>
<keyword evidence="2 5" id="KW-0689">Ribosomal protein</keyword>
<feature type="compositionally biased region" description="Basic and acidic residues" evidence="7">
    <location>
        <begin position="1"/>
        <end position="35"/>
    </location>
</feature>
<dbReference type="GO" id="GO:0006412">
    <property type="term" value="P:translation"/>
    <property type="evidence" value="ECO:0007669"/>
    <property type="project" value="UniProtKB-UniRule"/>
</dbReference>
<dbReference type="GO" id="GO:0003735">
    <property type="term" value="F:structural constituent of ribosome"/>
    <property type="evidence" value="ECO:0007669"/>
    <property type="project" value="InterPro"/>
</dbReference>
<proteinExistence type="inferred from homology"/>
<dbReference type="AlphaFoldDB" id="A0A7X9E7S9"/>
<dbReference type="HAMAP" id="MF_00402">
    <property type="entry name" value="Ribosomal_bL19"/>
    <property type="match status" value="1"/>
</dbReference>
<evidence type="ECO:0000256" key="4">
    <source>
        <dbReference type="ARBA" id="ARBA00035171"/>
    </source>
</evidence>
<dbReference type="GO" id="GO:0022625">
    <property type="term" value="C:cytosolic large ribosomal subunit"/>
    <property type="evidence" value="ECO:0007669"/>
    <property type="project" value="TreeGrafter"/>
</dbReference>
<comment type="caution">
    <text evidence="8">The sequence shown here is derived from an EMBL/GenBank/DDBJ whole genome shotgun (WGS) entry which is preliminary data.</text>
</comment>
<sequence length="170" mass="19330">MTEEKKNIKKEEIEKPSQSIEKVEKEKADLGENKQENTSSVNDAGEVKEELKSAVEEDVELKSIKSDEKKIQDFRVGDTVKVSYKIIEGGKTRIQPYQGIVIAVKGSGVSKTFTVRKISVDRIGVERIFPICSPNIEGVKVVKKGKVRRSKLYYLRERVGKKATRIKERY</sequence>